<feature type="domain" description="Lcl C-terminal" evidence="2">
    <location>
        <begin position="27"/>
        <end position="102"/>
    </location>
</feature>
<accession>A0ABW4KMK6</accession>
<dbReference type="PANTHER" id="PTHR35812">
    <property type="entry name" value="LIPOPROTEIN"/>
    <property type="match status" value="1"/>
</dbReference>
<dbReference type="Pfam" id="PF07603">
    <property type="entry name" value="Lcl_C"/>
    <property type="match status" value="1"/>
</dbReference>
<evidence type="ECO:0000313" key="3">
    <source>
        <dbReference type="EMBL" id="MFD1708979.1"/>
    </source>
</evidence>
<keyword evidence="1" id="KW-0812">Transmembrane</keyword>
<dbReference type="Proteomes" id="UP001597304">
    <property type="component" value="Unassembled WGS sequence"/>
</dbReference>
<feature type="non-terminal residue" evidence="3">
    <location>
        <position position="1"/>
    </location>
</feature>
<keyword evidence="4" id="KW-1185">Reference proteome</keyword>
<keyword evidence="1" id="KW-0472">Membrane</keyword>
<gene>
    <name evidence="3" type="ORF">ACFSF0_00005</name>
</gene>
<evidence type="ECO:0000259" key="2">
    <source>
        <dbReference type="Pfam" id="PF07603"/>
    </source>
</evidence>
<dbReference type="PANTHER" id="PTHR35812:SF1">
    <property type="entry name" value="LIPOPROTEIN"/>
    <property type="match status" value="1"/>
</dbReference>
<dbReference type="EMBL" id="JBHUEJ010000001">
    <property type="protein sequence ID" value="MFD1708979.1"/>
    <property type="molecule type" value="Genomic_DNA"/>
</dbReference>
<dbReference type="InterPro" id="IPR011460">
    <property type="entry name" value="Lcl_C"/>
</dbReference>
<comment type="caution">
    <text evidence="3">The sequence shown here is derived from an EMBL/GenBank/DDBJ whole genome shotgun (WGS) entry which is preliminary data.</text>
</comment>
<organism evidence="3 4">
    <name type="scientific">Ottowia flava</name>
    <dbReference type="NCBI Taxonomy" id="2675430"/>
    <lineage>
        <taxon>Bacteria</taxon>
        <taxon>Pseudomonadati</taxon>
        <taxon>Pseudomonadota</taxon>
        <taxon>Betaproteobacteria</taxon>
        <taxon>Burkholderiales</taxon>
        <taxon>Comamonadaceae</taxon>
        <taxon>Ottowia</taxon>
    </lineage>
</organism>
<reference evidence="4" key="1">
    <citation type="journal article" date="2019" name="Int. J. Syst. Evol. Microbiol.">
        <title>The Global Catalogue of Microorganisms (GCM) 10K type strain sequencing project: providing services to taxonomists for standard genome sequencing and annotation.</title>
        <authorList>
            <consortium name="The Broad Institute Genomics Platform"/>
            <consortium name="The Broad Institute Genome Sequencing Center for Infectious Disease"/>
            <person name="Wu L."/>
            <person name="Ma J."/>
        </authorList>
    </citation>
    <scope>NUCLEOTIDE SEQUENCE [LARGE SCALE GENOMIC DNA]</scope>
    <source>
        <strain evidence="4">LMG 29247</strain>
    </source>
</reference>
<name>A0ABW4KMK6_9BURK</name>
<keyword evidence="1" id="KW-1133">Transmembrane helix</keyword>
<evidence type="ECO:0000313" key="4">
    <source>
        <dbReference type="Proteomes" id="UP001597304"/>
    </source>
</evidence>
<feature type="transmembrane region" description="Helical" evidence="1">
    <location>
        <begin position="227"/>
        <end position="245"/>
    </location>
</feature>
<evidence type="ECO:0000256" key="1">
    <source>
        <dbReference type="SAM" id="Phobius"/>
    </source>
</evidence>
<protein>
    <submittedName>
        <fullName evidence="3">DUF1566 domain-containing protein</fullName>
    </submittedName>
</protein>
<sequence length="255" mass="26216">DRFGHEEGIALWVNAIVGDATPTKATLDWRVPNIKELLSLRDLGRPASPAIEPVAFPDTPSAQYWSSTTLASFPSSAWTVHFSFGDTVFGPKADRIHVRLVRGGPTPAAFDALDTTAPATVAGPTVVTPGTGGAQASATVTVNEDATGYWRVLPAGQIAPTPAGLAASGAAIAMAAGLPTGFAIGCLTVGTTYVLYFVARDGSGNLQSNVVATVFTAAPTEPTAVPASSPVGMVLLATLLGSLGWRQRQMLCGKR</sequence>
<dbReference type="RefSeq" id="WP_377615020.1">
    <property type="nucleotide sequence ID" value="NZ_JBHUEJ010000001.1"/>
</dbReference>
<proteinExistence type="predicted"/>